<reference evidence="1 2" key="1">
    <citation type="journal article" date="2019" name="Int. J. Syst. Evol. Microbiol.">
        <title>Capsulimonas corticalis gen. nov., sp. nov., an aerobic capsulated bacterium, of a novel bacterial order, Capsulimonadales ord. nov., of the class Armatimonadia of the phylum Armatimonadetes.</title>
        <authorList>
            <person name="Li J."/>
            <person name="Kudo C."/>
            <person name="Tonouchi A."/>
        </authorList>
    </citation>
    <scope>NUCLEOTIDE SEQUENCE [LARGE SCALE GENOMIC DNA]</scope>
    <source>
        <strain evidence="1 2">AX-7</strain>
    </source>
</reference>
<dbReference type="Proteomes" id="UP000287394">
    <property type="component" value="Chromosome"/>
</dbReference>
<gene>
    <name evidence="1" type="ORF">CCAX7_20780</name>
</gene>
<dbReference type="Pfam" id="PF19895">
    <property type="entry name" value="DUF6368"/>
    <property type="match status" value="1"/>
</dbReference>
<dbReference type="KEGG" id="ccot:CCAX7_20780"/>
<dbReference type="AlphaFoldDB" id="A0A402D2B0"/>
<proteinExistence type="predicted"/>
<accession>A0A402D2B0</accession>
<keyword evidence="2" id="KW-1185">Reference proteome</keyword>
<dbReference type="EMBL" id="AP025739">
    <property type="protein sequence ID" value="BDI30027.1"/>
    <property type="molecule type" value="Genomic_DNA"/>
</dbReference>
<evidence type="ECO:0000313" key="2">
    <source>
        <dbReference type="Proteomes" id="UP000287394"/>
    </source>
</evidence>
<protein>
    <submittedName>
        <fullName evidence="1">Uncharacterized protein</fullName>
    </submittedName>
</protein>
<evidence type="ECO:0000313" key="1">
    <source>
        <dbReference type="EMBL" id="BDI30027.1"/>
    </source>
</evidence>
<dbReference type="InterPro" id="IPR045948">
    <property type="entry name" value="DUF6368"/>
</dbReference>
<dbReference type="OrthoDB" id="9804592at2"/>
<name>A0A402D2B0_9BACT</name>
<organism evidence="1 2">
    <name type="scientific">Capsulimonas corticalis</name>
    <dbReference type="NCBI Taxonomy" id="2219043"/>
    <lineage>
        <taxon>Bacteria</taxon>
        <taxon>Bacillati</taxon>
        <taxon>Armatimonadota</taxon>
        <taxon>Armatimonadia</taxon>
        <taxon>Capsulimonadales</taxon>
        <taxon>Capsulimonadaceae</taxon>
        <taxon>Capsulimonas</taxon>
    </lineage>
</organism>
<dbReference type="RefSeq" id="WP_125206219.1">
    <property type="nucleotide sequence ID" value="NZ_AP025739.1"/>
</dbReference>
<sequence>MGGPSCSILVARELDETQHEALDRYMDSISTGHDGNEYQVRNLRSKTWKVTLPLPGLFWVGVEPCEWNPGSSHNHLFAEAFGFAPRQYIGCSSICSGEHNDRILGEIVAAISEIIDGIVDFESCLWPPLPLECPYDHTALRKRARWSEDCEPAFRNMVKRMPGRVVGIPIDGKDWVTHYADSRFMRAWMGKPRKHYLY</sequence>